<evidence type="ECO:0000313" key="3">
    <source>
        <dbReference type="Proteomes" id="UP000823775"/>
    </source>
</evidence>
<name>A0ABS8T0Y6_DATST</name>
<dbReference type="Proteomes" id="UP000823775">
    <property type="component" value="Unassembled WGS sequence"/>
</dbReference>
<gene>
    <name evidence="2" type="ORF">HAX54_052266</name>
</gene>
<organism evidence="2 3">
    <name type="scientific">Datura stramonium</name>
    <name type="common">Jimsonweed</name>
    <name type="synonym">Common thornapple</name>
    <dbReference type="NCBI Taxonomy" id="4076"/>
    <lineage>
        <taxon>Eukaryota</taxon>
        <taxon>Viridiplantae</taxon>
        <taxon>Streptophyta</taxon>
        <taxon>Embryophyta</taxon>
        <taxon>Tracheophyta</taxon>
        <taxon>Spermatophyta</taxon>
        <taxon>Magnoliopsida</taxon>
        <taxon>eudicotyledons</taxon>
        <taxon>Gunneridae</taxon>
        <taxon>Pentapetalae</taxon>
        <taxon>asterids</taxon>
        <taxon>lamiids</taxon>
        <taxon>Solanales</taxon>
        <taxon>Solanaceae</taxon>
        <taxon>Solanoideae</taxon>
        <taxon>Datureae</taxon>
        <taxon>Datura</taxon>
    </lineage>
</organism>
<evidence type="ECO:0000256" key="1">
    <source>
        <dbReference type="SAM" id="MobiDB-lite"/>
    </source>
</evidence>
<feature type="region of interest" description="Disordered" evidence="1">
    <location>
        <begin position="231"/>
        <end position="252"/>
    </location>
</feature>
<accession>A0ABS8T0Y6</accession>
<evidence type="ECO:0000313" key="2">
    <source>
        <dbReference type="EMBL" id="MCD7464192.1"/>
    </source>
</evidence>
<comment type="caution">
    <text evidence="2">The sequence shown here is derived from an EMBL/GenBank/DDBJ whole genome shotgun (WGS) entry which is preliminary data.</text>
</comment>
<reference evidence="2 3" key="1">
    <citation type="journal article" date="2021" name="BMC Genomics">
        <title>Datura genome reveals duplications of psychoactive alkaloid biosynthetic genes and high mutation rate following tissue culture.</title>
        <authorList>
            <person name="Rajewski A."/>
            <person name="Carter-House D."/>
            <person name="Stajich J."/>
            <person name="Litt A."/>
        </authorList>
    </citation>
    <scope>NUCLEOTIDE SEQUENCE [LARGE SCALE GENOMIC DNA]</scope>
    <source>
        <strain evidence="2">AR-01</strain>
    </source>
</reference>
<sequence>MGSYQLLSDQQVQNCFASSSSSSSFCTETQRGCSKAQNCLHKILRIISTVPPENIKITSVPPSLSSQKLNGCNRFAIDLNIGFNVPPETEESGSPLNGGWVSGQSTCIAACGNFADEKSTVAAECGGVSTVDFGKCSDDGEEKSCKSDSSGVQSTKKQEIIEIMQLENSGVSESKEEIGELKEQQQGFMGLLIEAATLIFGDFKDENPKSECETEMTKSFKSEKFKIEEEDDGDNVAATKKQLKRRNSEVTEEAIEDKSSYPLVRSKRGRIQVLPNKYRDSILEPLTPFSRIRSTILPNRRRSK</sequence>
<dbReference type="EMBL" id="JACEIK010000945">
    <property type="protein sequence ID" value="MCD7464192.1"/>
    <property type="molecule type" value="Genomic_DNA"/>
</dbReference>
<proteinExistence type="predicted"/>
<protein>
    <submittedName>
        <fullName evidence="2">Uncharacterized protein</fullName>
    </submittedName>
</protein>
<keyword evidence="3" id="KW-1185">Reference proteome</keyword>